<protein>
    <recommendedName>
        <fullName evidence="1">DUF6924 domain-containing protein</fullName>
    </recommendedName>
</protein>
<dbReference type="Proteomes" id="UP001501414">
    <property type="component" value="Unassembled WGS sequence"/>
</dbReference>
<evidence type="ECO:0000313" key="2">
    <source>
        <dbReference type="EMBL" id="GAA1392729.1"/>
    </source>
</evidence>
<sequence>MEFPATRRCPLVRTASDSGEGPWNELLGIIAPVDPVEDTAPAAFDVVTEDLFGDWPVDRVVAFALEDGIGERHPLLFVVDEHTLTDHGFPLVAADLRDEPGRTLRVAAAQLWSVQNDVSLRAVDFAAYADQAQLRPDRVFRGFG</sequence>
<evidence type="ECO:0000259" key="1">
    <source>
        <dbReference type="Pfam" id="PF21962"/>
    </source>
</evidence>
<feature type="domain" description="DUF6924" evidence="1">
    <location>
        <begin position="9"/>
        <end position="143"/>
    </location>
</feature>
<evidence type="ECO:0000313" key="3">
    <source>
        <dbReference type="Proteomes" id="UP001501414"/>
    </source>
</evidence>
<dbReference type="RefSeq" id="WP_344024350.1">
    <property type="nucleotide sequence ID" value="NZ_BAAAJK010000018.1"/>
</dbReference>
<proteinExistence type="predicted"/>
<organism evidence="2 3">
    <name type="scientific">Pseudonocardia kongjuensis</name>
    <dbReference type="NCBI Taxonomy" id="102227"/>
    <lineage>
        <taxon>Bacteria</taxon>
        <taxon>Bacillati</taxon>
        <taxon>Actinomycetota</taxon>
        <taxon>Actinomycetes</taxon>
        <taxon>Pseudonocardiales</taxon>
        <taxon>Pseudonocardiaceae</taxon>
        <taxon>Pseudonocardia</taxon>
    </lineage>
</organism>
<gene>
    <name evidence="2" type="ORF">GCM10009613_38250</name>
</gene>
<reference evidence="3" key="1">
    <citation type="journal article" date="2019" name="Int. J. Syst. Evol. Microbiol.">
        <title>The Global Catalogue of Microorganisms (GCM) 10K type strain sequencing project: providing services to taxonomists for standard genome sequencing and annotation.</title>
        <authorList>
            <consortium name="The Broad Institute Genomics Platform"/>
            <consortium name="The Broad Institute Genome Sequencing Center for Infectious Disease"/>
            <person name="Wu L."/>
            <person name="Ma J."/>
        </authorList>
    </citation>
    <scope>NUCLEOTIDE SEQUENCE [LARGE SCALE GENOMIC DNA]</scope>
    <source>
        <strain evidence="3">JCM 11896</strain>
    </source>
</reference>
<dbReference type="InterPro" id="IPR053832">
    <property type="entry name" value="DUF6924"/>
</dbReference>
<dbReference type="EMBL" id="BAAAJK010000018">
    <property type="protein sequence ID" value="GAA1392729.1"/>
    <property type="molecule type" value="Genomic_DNA"/>
</dbReference>
<comment type="caution">
    <text evidence="2">The sequence shown here is derived from an EMBL/GenBank/DDBJ whole genome shotgun (WGS) entry which is preliminary data.</text>
</comment>
<accession>A0ABP4IR97</accession>
<name>A0ABP4IR97_9PSEU</name>
<dbReference type="Pfam" id="PF21962">
    <property type="entry name" value="DUF6924"/>
    <property type="match status" value="1"/>
</dbReference>
<keyword evidence="3" id="KW-1185">Reference proteome</keyword>